<evidence type="ECO:0000313" key="1">
    <source>
        <dbReference type="EMBL" id="KAF9479251.1"/>
    </source>
</evidence>
<dbReference type="AlphaFoldDB" id="A0A9P5Z4E4"/>
<dbReference type="EMBL" id="MU155217">
    <property type="protein sequence ID" value="KAF9479251.1"/>
    <property type="molecule type" value="Genomic_DNA"/>
</dbReference>
<evidence type="ECO:0000313" key="2">
    <source>
        <dbReference type="Proteomes" id="UP000807469"/>
    </source>
</evidence>
<keyword evidence="2" id="KW-1185">Reference proteome</keyword>
<dbReference type="OrthoDB" id="3365698at2759"/>
<reference evidence="1" key="1">
    <citation type="submission" date="2020-11" db="EMBL/GenBank/DDBJ databases">
        <authorList>
            <consortium name="DOE Joint Genome Institute"/>
            <person name="Ahrendt S."/>
            <person name="Riley R."/>
            <person name="Andreopoulos W."/>
            <person name="Labutti K."/>
            <person name="Pangilinan J."/>
            <person name="Ruiz-Duenas F.J."/>
            <person name="Barrasa J.M."/>
            <person name="Sanchez-Garcia M."/>
            <person name="Camarero S."/>
            <person name="Miyauchi S."/>
            <person name="Serrano A."/>
            <person name="Linde D."/>
            <person name="Babiker R."/>
            <person name="Drula E."/>
            <person name="Ayuso-Fernandez I."/>
            <person name="Pacheco R."/>
            <person name="Padilla G."/>
            <person name="Ferreira P."/>
            <person name="Barriuso J."/>
            <person name="Kellner H."/>
            <person name="Castanera R."/>
            <person name="Alfaro M."/>
            <person name="Ramirez L."/>
            <person name="Pisabarro A.G."/>
            <person name="Kuo A."/>
            <person name="Tritt A."/>
            <person name="Lipzen A."/>
            <person name="He G."/>
            <person name="Yan M."/>
            <person name="Ng V."/>
            <person name="Cullen D."/>
            <person name="Martin F."/>
            <person name="Rosso M.-N."/>
            <person name="Henrissat B."/>
            <person name="Hibbett D."/>
            <person name="Martinez A.T."/>
            <person name="Grigoriev I.V."/>
        </authorList>
    </citation>
    <scope>NUCLEOTIDE SEQUENCE</scope>
    <source>
        <strain evidence="1">CIRM-BRFM 674</strain>
    </source>
</reference>
<proteinExistence type="predicted"/>
<dbReference type="Gene3D" id="3.80.10.10">
    <property type="entry name" value="Ribonuclease Inhibitor"/>
    <property type="match status" value="1"/>
</dbReference>
<accession>A0A9P5Z4E4</accession>
<protein>
    <submittedName>
        <fullName evidence="1">Uncharacterized protein</fullName>
    </submittedName>
</protein>
<gene>
    <name evidence="1" type="ORF">BDN70DRAFT_895113</name>
</gene>
<organism evidence="1 2">
    <name type="scientific">Pholiota conissans</name>
    <dbReference type="NCBI Taxonomy" id="109636"/>
    <lineage>
        <taxon>Eukaryota</taxon>
        <taxon>Fungi</taxon>
        <taxon>Dikarya</taxon>
        <taxon>Basidiomycota</taxon>
        <taxon>Agaricomycotina</taxon>
        <taxon>Agaricomycetes</taxon>
        <taxon>Agaricomycetidae</taxon>
        <taxon>Agaricales</taxon>
        <taxon>Agaricineae</taxon>
        <taxon>Strophariaceae</taxon>
        <taxon>Pholiota</taxon>
    </lineage>
</organism>
<dbReference type="InterPro" id="IPR032675">
    <property type="entry name" value="LRR_dom_sf"/>
</dbReference>
<dbReference type="Proteomes" id="UP000807469">
    <property type="component" value="Unassembled WGS sequence"/>
</dbReference>
<name>A0A9P5Z4E4_9AGAR</name>
<sequence>MSATHSPGPVGNVPYELLEEIFIYCGLDPEPQLGPDELPPAVSSHRPSAKAAPMLFCQPDGPQYYRRVLKKKDTEFIRWWRCNHGTMAPALSFQLEGVLPQKELPQNSEILDWDGMDFILQYITTAPCLDLGAFFWERISERLQMGIQDMYPNLRVVLFESTYPKADYVFYTVQAALGLIPSNPTPRLQRLSINSNRLYRNESSGIPLHWSTLTHLSFCDGPMSFDFWYSLMRAAPFLKMGYFSFTLMSDSTMVSSAKYTLAHLVELHIDVCADNFSGDLANVPPAAPSPLPWWDHRAVGEVDQILTTAPNLTSLILGEDFLSFDSPEFVWSRATHLEHSELVLPYDPFDTVEDVLKILLQNVFFPENRWLNLESSNCPIREIRIFTEHSMGIDSDLLQTSLCDLVSKTPRITYRFAQESLWEKAGRSVDKWGSIH</sequence>
<comment type="caution">
    <text evidence="1">The sequence shown here is derived from an EMBL/GenBank/DDBJ whole genome shotgun (WGS) entry which is preliminary data.</text>
</comment>